<dbReference type="OrthoDB" id="3251881at2"/>
<dbReference type="AlphaFoldDB" id="A0A1G8VW34"/>
<protein>
    <submittedName>
        <fullName evidence="1">Uncharacterized protein</fullName>
    </submittedName>
</protein>
<evidence type="ECO:0000313" key="2">
    <source>
        <dbReference type="Proteomes" id="UP000199580"/>
    </source>
</evidence>
<accession>A0A1G8VW34</accession>
<dbReference type="RefSeq" id="WP_091393432.1">
    <property type="nucleotide sequence ID" value="NZ_BKAI01000003.1"/>
</dbReference>
<organism evidence="1 2">
    <name type="scientific">Flavobacterium noncentrifugens</name>
    <dbReference type="NCBI Taxonomy" id="1128970"/>
    <lineage>
        <taxon>Bacteria</taxon>
        <taxon>Pseudomonadati</taxon>
        <taxon>Bacteroidota</taxon>
        <taxon>Flavobacteriia</taxon>
        <taxon>Flavobacteriales</taxon>
        <taxon>Flavobacteriaceae</taxon>
        <taxon>Flavobacterium</taxon>
    </lineage>
</organism>
<keyword evidence="2" id="KW-1185">Reference proteome</keyword>
<dbReference type="EMBL" id="FNEZ01000002">
    <property type="protein sequence ID" value="SDJ70146.1"/>
    <property type="molecule type" value="Genomic_DNA"/>
</dbReference>
<name>A0A1G8VW34_9FLAO</name>
<reference evidence="1 2" key="1">
    <citation type="submission" date="2016-10" db="EMBL/GenBank/DDBJ databases">
        <authorList>
            <person name="de Groot N.N."/>
        </authorList>
    </citation>
    <scope>NUCLEOTIDE SEQUENCE [LARGE SCALE GENOMIC DNA]</scope>
    <source>
        <strain evidence="1 2">CGMCC 1.10076</strain>
    </source>
</reference>
<gene>
    <name evidence="1" type="ORF">SAMN04487935_1540</name>
</gene>
<evidence type="ECO:0000313" key="1">
    <source>
        <dbReference type="EMBL" id="SDJ70146.1"/>
    </source>
</evidence>
<dbReference type="STRING" id="1128970.SAMN04487935_1540"/>
<proteinExistence type="predicted"/>
<dbReference type="Proteomes" id="UP000199580">
    <property type="component" value="Unassembled WGS sequence"/>
</dbReference>
<sequence>MKILFLCPDYFGIYQIIEEGIRKNTGCELTSLIFKEYRYKNIFGKVINFLSKTLLNKNLKKIWASRERMELMKGQDGHFDYIFVICPDFMQIDDLKILIAKADKSIVYYWDSFAIIPRYKESFSLFDKHFTFEPKDAIDYNMKFLPNFYSQTIKNSDLDNDVFYIGTLDKRYPLLLKILKAVEDHNRSAKVFLLTKKKMESKFPDKISFIREAIPFSESEKIYAKSRVLLDVQKTIQDGLTFRVFEALGQHKKLITTNADVVNYDFYDPQNIFIWKPNTTEIPASFFELPYKELPENIYQKYSLDSWVNTIFDSK</sequence>